<keyword evidence="4" id="KW-0378">Hydrolase</keyword>
<evidence type="ECO:0000256" key="1">
    <source>
        <dbReference type="ARBA" id="ARBA00007447"/>
    </source>
</evidence>
<gene>
    <name evidence="4" type="ORF">STAS_16313</name>
</gene>
<sequence length="594" mass="65590">MTGHHRLPESQLTNHRTNGKNSKNKINKESQPSDRTSSTFMAEGQAAPQSAATRGTPSTTIGEPSNIMSLPTAPENTQVKICSNSKSGQAHIGDGTRIGVTSLPTAPENTLVKSCSIPKSAVGDHLDKDAQILNQSHVTTKGPRSIFLPNPLIMRAAPDKAQPFNNGPNPTPFLHPNPQSHFRPKLHTSRSSMKNRHSSLVVLELVNRHGPCAPYEQQLMNPRKPTTHDVARTSLSPPDSTGEFQYYSHHIVTMGFGTPQKKLSLVLETSYDLTWIQCKPCPHKMCHRQNGPLFDPSKSTSYSPIPCSSTQCSIVDFYTTSGPTCSKTGNCVYHLKDYVSNNISGDFSKDTLTIAPNIAFAAFKFGCTHSAQGTFGLEDGVLGLGRSNTSIVVQTANTFHQCFSYCIPAKSSSKGFLALGKDYDCTTKFTPLIYISDYPYNYFITIIAIAVDGRKLDLKPKDFGGPGNTFIDSSTTITQLPYYAYKVLARTFNYFMLNDYGYFNAYPPYDGLGLEYCFVPHGKNVVPIVSFTFQNDVKIDLDFSGTIIYYNKSLMCLAFIDNDNFPTFGITQQRTFEVVYDVGRNKLGFRQNMC</sequence>
<dbReference type="EMBL" id="BKCP01005738">
    <property type="protein sequence ID" value="GER39685.1"/>
    <property type="molecule type" value="Genomic_DNA"/>
</dbReference>
<dbReference type="SUPFAM" id="SSF50630">
    <property type="entry name" value="Acid proteases"/>
    <property type="match status" value="1"/>
</dbReference>
<evidence type="ECO:0000259" key="3">
    <source>
        <dbReference type="PROSITE" id="PS51767"/>
    </source>
</evidence>
<dbReference type="InterPro" id="IPR033121">
    <property type="entry name" value="PEPTIDASE_A1"/>
</dbReference>
<dbReference type="InterPro" id="IPR021109">
    <property type="entry name" value="Peptidase_aspartic_dom_sf"/>
</dbReference>
<keyword evidence="4" id="KW-0645">Protease</keyword>
<feature type="region of interest" description="Disordered" evidence="2">
    <location>
        <begin position="214"/>
        <end position="238"/>
    </location>
</feature>
<dbReference type="AlphaFoldDB" id="A0A5A7Q3F7"/>
<feature type="region of interest" description="Disordered" evidence="2">
    <location>
        <begin position="1"/>
        <end position="71"/>
    </location>
</feature>
<evidence type="ECO:0000256" key="2">
    <source>
        <dbReference type="SAM" id="MobiDB-lite"/>
    </source>
</evidence>
<keyword evidence="5" id="KW-1185">Reference proteome</keyword>
<dbReference type="GO" id="GO:0006508">
    <property type="term" value="P:proteolysis"/>
    <property type="evidence" value="ECO:0007669"/>
    <property type="project" value="UniProtKB-KW"/>
</dbReference>
<dbReference type="PROSITE" id="PS51767">
    <property type="entry name" value="PEPTIDASE_A1"/>
    <property type="match status" value="1"/>
</dbReference>
<dbReference type="InterPro" id="IPR032799">
    <property type="entry name" value="TAXi_C"/>
</dbReference>
<dbReference type="InterPro" id="IPR001461">
    <property type="entry name" value="Aspartic_peptidase_A1"/>
</dbReference>
<evidence type="ECO:0000313" key="5">
    <source>
        <dbReference type="Proteomes" id="UP000325081"/>
    </source>
</evidence>
<reference evidence="5" key="1">
    <citation type="journal article" date="2019" name="Curr. Biol.">
        <title>Genome Sequence of Striga asiatica Provides Insight into the Evolution of Plant Parasitism.</title>
        <authorList>
            <person name="Yoshida S."/>
            <person name="Kim S."/>
            <person name="Wafula E.K."/>
            <person name="Tanskanen J."/>
            <person name="Kim Y.M."/>
            <person name="Honaas L."/>
            <person name="Yang Z."/>
            <person name="Spallek T."/>
            <person name="Conn C.E."/>
            <person name="Ichihashi Y."/>
            <person name="Cheong K."/>
            <person name="Cui S."/>
            <person name="Der J.P."/>
            <person name="Gundlach H."/>
            <person name="Jiao Y."/>
            <person name="Hori C."/>
            <person name="Ishida J.K."/>
            <person name="Kasahara H."/>
            <person name="Kiba T."/>
            <person name="Kim M.S."/>
            <person name="Koo N."/>
            <person name="Laohavisit A."/>
            <person name="Lee Y.H."/>
            <person name="Lumba S."/>
            <person name="McCourt P."/>
            <person name="Mortimer J.C."/>
            <person name="Mutuku J.M."/>
            <person name="Nomura T."/>
            <person name="Sasaki-Sekimoto Y."/>
            <person name="Seto Y."/>
            <person name="Wang Y."/>
            <person name="Wakatake T."/>
            <person name="Sakakibara H."/>
            <person name="Demura T."/>
            <person name="Yamaguchi S."/>
            <person name="Yoneyama K."/>
            <person name="Manabe R.I."/>
            <person name="Nelson D.C."/>
            <person name="Schulman A.H."/>
            <person name="Timko M.P."/>
            <person name="dePamphilis C.W."/>
            <person name="Choi D."/>
            <person name="Shirasu K."/>
        </authorList>
    </citation>
    <scope>NUCLEOTIDE SEQUENCE [LARGE SCALE GENOMIC DNA]</scope>
    <source>
        <strain evidence="5">cv. UVA1</strain>
    </source>
</reference>
<protein>
    <submittedName>
        <fullName evidence="4">Eukaryotic aspartyl protease family protein</fullName>
    </submittedName>
</protein>
<organism evidence="4 5">
    <name type="scientific">Striga asiatica</name>
    <name type="common">Asiatic witchweed</name>
    <name type="synonym">Buchnera asiatica</name>
    <dbReference type="NCBI Taxonomy" id="4170"/>
    <lineage>
        <taxon>Eukaryota</taxon>
        <taxon>Viridiplantae</taxon>
        <taxon>Streptophyta</taxon>
        <taxon>Embryophyta</taxon>
        <taxon>Tracheophyta</taxon>
        <taxon>Spermatophyta</taxon>
        <taxon>Magnoliopsida</taxon>
        <taxon>eudicotyledons</taxon>
        <taxon>Gunneridae</taxon>
        <taxon>Pentapetalae</taxon>
        <taxon>asterids</taxon>
        <taxon>lamiids</taxon>
        <taxon>Lamiales</taxon>
        <taxon>Orobanchaceae</taxon>
        <taxon>Buchnereae</taxon>
        <taxon>Striga</taxon>
    </lineage>
</organism>
<comment type="caution">
    <text evidence="4">The sequence shown here is derived from an EMBL/GenBank/DDBJ whole genome shotgun (WGS) entry which is preliminary data.</text>
</comment>
<dbReference type="PANTHER" id="PTHR13683">
    <property type="entry name" value="ASPARTYL PROTEASES"/>
    <property type="match status" value="1"/>
</dbReference>
<dbReference type="Pfam" id="PF14541">
    <property type="entry name" value="TAXi_C"/>
    <property type="match status" value="1"/>
</dbReference>
<comment type="similarity">
    <text evidence="1">Belongs to the peptidase A1 family.</text>
</comment>
<accession>A0A5A7Q3F7</accession>
<feature type="domain" description="Peptidase A1" evidence="3">
    <location>
        <begin position="250"/>
        <end position="590"/>
    </location>
</feature>
<dbReference type="Gene3D" id="2.40.70.10">
    <property type="entry name" value="Acid Proteases"/>
    <property type="match status" value="2"/>
</dbReference>
<dbReference type="Pfam" id="PF14543">
    <property type="entry name" value="TAXi_N"/>
    <property type="match status" value="1"/>
</dbReference>
<name>A0A5A7Q3F7_STRAF</name>
<evidence type="ECO:0000313" key="4">
    <source>
        <dbReference type="EMBL" id="GER39685.1"/>
    </source>
</evidence>
<feature type="compositionally biased region" description="Polar residues" evidence="2">
    <location>
        <begin position="10"/>
        <end position="21"/>
    </location>
</feature>
<dbReference type="InterPro" id="IPR032861">
    <property type="entry name" value="TAXi_N"/>
</dbReference>
<proteinExistence type="inferred from homology"/>
<feature type="compositionally biased region" description="Polar residues" evidence="2">
    <location>
        <begin position="47"/>
        <end position="71"/>
    </location>
</feature>
<dbReference type="OrthoDB" id="1675776at2759"/>
<dbReference type="GO" id="GO:0004190">
    <property type="term" value="F:aspartic-type endopeptidase activity"/>
    <property type="evidence" value="ECO:0007669"/>
    <property type="project" value="InterPro"/>
</dbReference>
<dbReference type="Proteomes" id="UP000325081">
    <property type="component" value="Unassembled WGS sequence"/>
</dbReference>
<dbReference type="PANTHER" id="PTHR13683:SF679">
    <property type="entry name" value="ASPARTYL PROTEASE FAMILY PROTEIN 2"/>
    <property type="match status" value="1"/>
</dbReference>